<proteinExistence type="predicted"/>
<reference evidence="2" key="1">
    <citation type="journal article" date="2021" name="Proc. Natl. Acad. Sci. U.S.A.">
        <title>A Catalog of Tens of Thousands of Viruses from Human Metagenomes Reveals Hidden Associations with Chronic Diseases.</title>
        <authorList>
            <person name="Tisza M.J."/>
            <person name="Buck C.B."/>
        </authorList>
    </citation>
    <scope>NUCLEOTIDE SEQUENCE</scope>
    <source>
        <strain evidence="2">Ct9JD14</strain>
    </source>
</reference>
<feature type="domain" description="DUF8033" evidence="1">
    <location>
        <begin position="12"/>
        <end position="83"/>
    </location>
</feature>
<accession>A0A8S5ND58</accession>
<sequence>MKKIFDLPVCGSDRAKSFYGKAKIIETDNGEIVLQSYNTFVCRITAAGRFVRMWGGYSATTMRHVNSFLSFYDMNGGGKSWWDMQPVETEKPKAADMTPAESLKAMCNRRAANNMNY</sequence>
<dbReference type="Pfam" id="PF26096">
    <property type="entry name" value="DUF8033"/>
    <property type="match status" value="1"/>
</dbReference>
<dbReference type="InterPro" id="IPR058346">
    <property type="entry name" value="DUF8033"/>
</dbReference>
<evidence type="ECO:0000313" key="2">
    <source>
        <dbReference type="EMBL" id="DAD92638.1"/>
    </source>
</evidence>
<dbReference type="EMBL" id="BK015141">
    <property type="protein sequence ID" value="DAD92638.1"/>
    <property type="molecule type" value="Genomic_DNA"/>
</dbReference>
<name>A0A8S5ND58_9CAUD</name>
<protein>
    <recommendedName>
        <fullName evidence="1">DUF8033 domain-containing protein</fullName>
    </recommendedName>
</protein>
<evidence type="ECO:0000259" key="1">
    <source>
        <dbReference type="Pfam" id="PF26096"/>
    </source>
</evidence>
<organism evidence="2">
    <name type="scientific">Siphoviridae sp. ct9JD14</name>
    <dbReference type="NCBI Taxonomy" id="2826175"/>
    <lineage>
        <taxon>Viruses</taxon>
        <taxon>Duplodnaviria</taxon>
        <taxon>Heunggongvirae</taxon>
        <taxon>Uroviricota</taxon>
        <taxon>Caudoviricetes</taxon>
    </lineage>
</organism>